<evidence type="ECO:0000313" key="4">
    <source>
        <dbReference type="Proteomes" id="UP000253303"/>
    </source>
</evidence>
<dbReference type="OrthoDB" id="5115613at2"/>
<gene>
    <name evidence="3" type="ORF">DP939_07255</name>
</gene>
<dbReference type="GO" id="GO:0070967">
    <property type="term" value="F:coenzyme F420 binding"/>
    <property type="evidence" value="ECO:0007669"/>
    <property type="project" value="TreeGrafter"/>
</dbReference>
<dbReference type="AlphaFoldDB" id="A0A366M3N9"/>
<dbReference type="InterPro" id="IPR012349">
    <property type="entry name" value="Split_barrel_FMN-bd"/>
</dbReference>
<dbReference type="PANTHER" id="PTHR35176">
    <property type="entry name" value="HEME OXYGENASE HI_0854-RELATED"/>
    <property type="match status" value="1"/>
</dbReference>
<dbReference type="Gene3D" id="2.30.110.10">
    <property type="entry name" value="Electron Transport, Fmn-binding Protein, Chain A"/>
    <property type="match status" value="1"/>
</dbReference>
<dbReference type="PANTHER" id="PTHR35176:SF6">
    <property type="entry name" value="HEME OXYGENASE HI_0854-RELATED"/>
    <property type="match status" value="1"/>
</dbReference>
<accession>A0A366M3N9</accession>
<evidence type="ECO:0000256" key="1">
    <source>
        <dbReference type="ARBA" id="ARBA00023002"/>
    </source>
</evidence>
<dbReference type="RefSeq" id="WP_113979815.1">
    <property type="nucleotide sequence ID" value="NZ_QMEY01000002.1"/>
</dbReference>
<keyword evidence="4" id="KW-1185">Reference proteome</keyword>
<evidence type="ECO:0000259" key="2">
    <source>
        <dbReference type="Pfam" id="PF01243"/>
    </source>
</evidence>
<dbReference type="GO" id="GO:0005829">
    <property type="term" value="C:cytosol"/>
    <property type="evidence" value="ECO:0007669"/>
    <property type="project" value="TreeGrafter"/>
</dbReference>
<feature type="domain" description="Pyridoxamine 5'-phosphate oxidase N-terminal" evidence="2">
    <location>
        <begin position="16"/>
        <end position="141"/>
    </location>
</feature>
<dbReference type="SUPFAM" id="SSF50475">
    <property type="entry name" value="FMN-binding split barrel"/>
    <property type="match status" value="1"/>
</dbReference>
<organism evidence="3 4">
    <name type="scientific">Spongiactinospora rosea</name>
    <dbReference type="NCBI Taxonomy" id="2248750"/>
    <lineage>
        <taxon>Bacteria</taxon>
        <taxon>Bacillati</taxon>
        <taxon>Actinomycetota</taxon>
        <taxon>Actinomycetes</taxon>
        <taxon>Streptosporangiales</taxon>
        <taxon>Streptosporangiaceae</taxon>
        <taxon>Spongiactinospora</taxon>
    </lineage>
</organism>
<dbReference type="Pfam" id="PF01243">
    <property type="entry name" value="PNPOx_N"/>
    <property type="match status" value="1"/>
</dbReference>
<dbReference type="EMBL" id="QMEY01000002">
    <property type="protein sequence ID" value="RBQ20858.1"/>
    <property type="molecule type" value="Genomic_DNA"/>
</dbReference>
<proteinExistence type="predicted"/>
<dbReference type="InterPro" id="IPR011576">
    <property type="entry name" value="Pyridox_Oxase_N"/>
</dbReference>
<evidence type="ECO:0000313" key="3">
    <source>
        <dbReference type="EMBL" id="RBQ20858.1"/>
    </source>
</evidence>
<dbReference type="GO" id="GO:0016627">
    <property type="term" value="F:oxidoreductase activity, acting on the CH-CH group of donors"/>
    <property type="evidence" value="ECO:0007669"/>
    <property type="project" value="TreeGrafter"/>
</dbReference>
<name>A0A366M3N9_9ACTN</name>
<reference evidence="3 4" key="1">
    <citation type="submission" date="2018-06" db="EMBL/GenBank/DDBJ databases">
        <title>Sphaerisporangium craniellae sp. nov., isolated from a marine sponge in the South China Sea.</title>
        <authorList>
            <person name="Li L."/>
        </authorList>
    </citation>
    <scope>NUCLEOTIDE SEQUENCE [LARGE SCALE GENOMIC DNA]</scope>
    <source>
        <strain evidence="3 4">LHW63015</strain>
    </source>
</reference>
<dbReference type="Proteomes" id="UP000253303">
    <property type="component" value="Unassembled WGS sequence"/>
</dbReference>
<comment type="caution">
    <text evidence="3">The sequence shown here is derived from an EMBL/GenBank/DDBJ whole genome shotgun (WGS) entry which is preliminary data.</text>
</comment>
<protein>
    <submittedName>
        <fullName evidence="3">Pyridoxamine 5-phosphate oxidase</fullName>
    </submittedName>
</protein>
<dbReference type="InterPro" id="IPR052019">
    <property type="entry name" value="F420H2_bilvrd_red/Heme_oxyg"/>
</dbReference>
<keyword evidence="1" id="KW-0560">Oxidoreductase</keyword>
<sequence>MAGWGEFAESAPEFAARVRESFESHKHKTIATLRKDGSPRISGIEADITGADLWFGSMPGALKARDLLRDPRFALHGPPVLVDAEEAEGTEAPAPAVGDVKLSGRAVEITDPARIASLLAARGFDPDAFDGSHFFTADIHEVVAIRIEGDAMVIELWRPGHAVRRLQRT</sequence>